<dbReference type="AlphaFoldDB" id="A0A931FF72"/>
<protein>
    <submittedName>
        <fullName evidence="10">Iron ABC transporter permease</fullName>
    </submittedName>
</protein>
<dbReference type="InterPro" id="IPR035906">
    <property type="entry name" value="MetI-like_sf"/>
</dbReference>
<evidence type="ECO:0000313" key="11">
    <source>
        <dbReference type="Proteomes" id="UP000657385"/>
    </source>
</evidence>
<dbReference type="PANTHER" id="PTHR43357">
    <property type="entry name" value="INNER MEMBRANE ABC TRANSPORTER PERMEASE PROTEIN YDCV"/>
    <property type="match status" value="1"/>
</dbReference>
<dbReference type="PANTHER" id="PTHR43357:SF3">
    <property type="entry name" value="FE(3+)-TRANSPORT SYSTEM PERMEASE PROTEIN FBPB 2"/>
    <property type="match status" value="1"/>
</dbReference>
<evidence type="ECO:0000256" key="3">
    <source>
        <dbReference type="ARBA" id="ARBA00022475"/>
    </source>
</evidence>
<evidence type="ECO:0000256" key="7">
    <source>
        <dbReference type="ARBA" id="ARBA00023136"/>
    </source>
</evidence>
<feature type="transmembrane region" description="Helical" evidence="8">
    <location>
        <begin position="107"/>
        <end position="129"/>
    </location>
</feature>
<keyword evidence="5 8" id="KW-0812">Transmembrane</keyword>
<feature type="transmembrane region" description="Helical" evidence="8">
    <location>
        <begin position="330"/>
        <end position="352"/>
    </location>
</feature>
<accession>A0A931FF72</accession>
<name>A0A931FF72_9ACTN</name>
<feature type="transmembrane region" description="Helical" evidence="8">
    <location>
        <begin position="285"/>
        <end position="310"/>
    </location>
</feature>
<reference evidence="10" key="1">
    <citation type="submission" date="2020-11" db="EMBL/GenBank/DDBJ databases">
        <title>Isolation and identification of active actinomycetes.</title>
        <authorList>
            <person name="Yu B."/>
        </authorList>
    </citation>
    <scope>NUCLEOTIDE SEQUENCE</scope>
    <source>
        <strain evidence="10">NEAU-YB345</strain>
    </source>
</reference>
<dbReference type="GO" id="GO:0055085">
    <property type="term" value="P:transmembrane transport"/>
    <property type="evidence" value="ECO:0007669"/>
    <property type="project" value="InterPro"/>
</dbReference>
<keyword evidence="2 8" id="KW-0813">Transport</keyword>
<dbReference type="SUPFAM" id="SSF161098">
    <property type="entry name" value="MetI-like"/>
    <property type="match status" value="2"/>
</dbReference>
<feature type="transmembrane region" description="Helical" evidence="8">
    <location>
        <begin position="364"/>
        <end position="386"/>
    </location>
</feature>
<keyword evidence="11" id="KW-1185">Reference proteome</keyword>
<keyword evidence="4" id="KW-0997">Cell inner membrane</keyword>
<dbReference type="InterPro" id="IPR000515">
    <property type="entry name" value="MetI-like"/>
</dbReference>
<sequence length="532" mass="55947">MTLTEAPSPAVRPSRSPRRIRTAGSGVLALVAIAVTLLVASPLVFVALEASQSGWGTVQRLLGRPLIATLFWHTAVLTAIVTVGALVLGFGAAWLVERTDLPLRRTWTVLVAMPLAIPEFVHGYCWVSLFPAVQGLWGAALVMTSSLYPLVFLPVAAVLRRSDASAEEVARSLGKGRLTVLWRVTLPQTRPALAGGALLVALYLLGEYGAFAMLRYDTFATAIYTQFETAFDTVSASVLSLILIALALVVVVLQNRIGRNRGRVVREGNATRPATPVALAGAKPLALLAMAALVGVAVGVPVYALGYWLVKGGSTTLPSASIWSLTATTLGYALAAAAIATAAAVPVALYAWRRDTRLARAVEQTAYLTRALPGIAVALAVVFFAIRYAQPFYEQPPLLVAGYVALFFPLALTAVRSSLAQVPHGVEDVARSLGTPPLVVLARVTLPLILPGLGAAFAMVALTASTELTATLLLRPTGTDTLATQFWTYTTGLAWGAAAPYAAVMTALSVPAVLLLTRRTLGGARTPKEAAR</sequence>
<comment type="similarity">
    <text evidence="8">Belongs to the binding-protein-dependent transport system permease family.</text>
</comment>
<comment type="subcellular location">
    <subcellularLocation>
        <location evidence="1">Cell inner membrane</location>
        <topology evidence="1">Multi-pass membrane protein</topology>
    </subcellularLocation>
    <subcellularLocation>
        <location evidence="8">Cell membrane</location>
        <topology evidence="8">Multi-pass membrane protein</topology>
    </subcellularLocation>
</comment>
<feature type="transmembrane region" description="Helical" evidence="8">
    <location>
        <begin position="70"/>
        <end position="95"/>
    </location>
</feature>
<evidence type="ECO:0000256" key="2">
    <source>
        <dbReference type="ARBA" id="ARBA00022448"/>
    </source>
</evidence>
<keyword evidence="3" id="KW-1003">Cell membrane</keyword>
<organism evidence="10 11">
    <name type="scientific">Streptacidiphilus fuscans</name>
    <dbReference type="NCBI Taxonomy" id="2789292"/>
    <lineage>
        <taxon>Bacteria</taxon>
        <taxon>Bacillati</taxon>
        <taxon>Actinomycetota</taxon>
        <taxon>Actinomycetes</taxon>
        <taxon>Kitasatosporales</taxon>
        <taxon>Streptomycetaceae</taxon>
        <taxon>Streptacidiphilus</taxon>
    </lineage>
</organism>
<feature type="domain" description="ABC transmembrane type-1" evidence="9">
    <location>
        <begin position="326"/>
        <end position="516"/>
    </location>
</feature>
<feature type="transmembrane region" description="Helical" evidence="8">
    <location>
        <begin position="493"/>
        <end position="516"/>
    </location>
</feature>
<keyword evidence="7 8" id="KW-0472">Membrane</keyword>
<evidence type="ECO:0000313" key="10">
    <source>
        <dbReference type="EMBL" id="MBF9069980.1"/>
    </source>
</evidence>
<evidence type="ECO:0000256" key="6">
    <source>
        <dbReference type="ARBA" id="ARBA00022989"/>
    </source>
</evidence>
<proteinExistence type="inferred from homology"/>
<evidence type="ECO:0000256" key="5">
    <source>
        <dbReference type="ARBA" id="ARBA00022692"/>
    </source>
</evidence>
<dbReference type="CDD" id="cd06261">
    <property type="entry name" value="TM_PBP2"/>
    <property type="match status" value="2"/>
</dbReference>
<comment type="caution">
    <text evidence="10">The sequence shown here is derived from an EMBL/GenBank/DDBJ whole genome shotgun (WGS) entry which is preliminary data.</text>
</comment>
<evidence type="ECO:0000256" key="1">
    <source>
        <dbReference type="ARBA" id="ARBA00004429"/>
    </source>
</evidence>
<feature type="transmembrane region" description="Helical" evidence="8">
    <location>
        <begin position="234"/>
        <end position="253"/>
    </location>
</feature>
<feature type="domain" description="ABC transmembrane type-1" evidence="9">
    <location>
        <begin position="71"/>
        <end position="252"/>
    </location>
</feature>
<feature type="transmembrane region" description="Helical" evidence="8">
    <location>
        <begin position="135"/>
        <end position="159"/>
    </location>
</feature>
<dbReference type="EMBL" id="JADPRT010000007">
    <property type="protein sequence ID" value="MBF9069980.1"/>
    <property type="molecule type" value="Genomic_DNA"/>
</dbReference>
<dbReference type="PROSITE" id="PS50928">
    <property type="entry name" value="ABC_TM1"/>
    <property type="match status" value="2"/>
</dbReference>
<dbReference type="Pfam" id="PF00528">
    <property type="entry name" value="BPD_transp_1"/>
    <property type="match status" value="2"/>
</dbReference>
<feature type="transmembrane region" description="Helical" evidence="8">
    <location>
        <begin position="192"/>
        <end position="214"/>
    </location>
</feature>
<evidence type="ECO:0000259" key="9">
    <source>
        <dbReference type="PROSITE" id="PS50928"/>
    </source>
</evidence>
<keyword evidence="6 8" id="KW-1133">Transmembrane helix</keyword>
<feature type="transmembrane region" description="Helical" evidence="8">
    <location>
        <begin position="440"/>
        <end position="464"/>
    </location>
</feature>
<dbReference type="RefSeq" id="WP_196195160.1">
    <property type="nucleotide sequence ID" value="NZ_JADPRT010000007.1"/>
</dbReference>
<feature type="transmembrane region" description="Helical" evidence="8">
    <location>
        <begin position="398"/>
        <end position="419"/>
    </location>
</feature>
<dbReference type="Gene3D" id="1.10.3720.10">
    <property type="entry name" value="MetI-like"/>
    <property type="match status" value="2"/>
</dbReference>
<gene>
    <name evidence="10" type="ORF">I2501_18315</name>
</gene>
<dbReference type="GO" id="GO:0005886">
    <property type="term" value="C:plasma membrane"/>
    <property type="evidence" value="ECO:0007669"/>
    <property type="project" value="UniProtKB-SubCell"/>
</dbReference>
<evidence type="ECO:0000256" key="8">
    <source>
        <dbReference type="RuleBase" id="RU363032"/>
    </source>
</evidence>
<feature type="transmembrane region" description="Helical" evidence="8">
    <location>
        <begin position="27"/>
        <end position="50"/>
    </location>
</feature>
<dbReference type="Proteomes" id="UP000657385">
    <property type="component" value="Unassembled WGS sequence"/>
</dbReference>
<evidence type="ECO:0000256" key="4">
    <source>
        <dbReference type="ARBA" id="ARBA00022519"/>
    </source>
</evidence>